<evidence type="ECO:0000256" key="1">
    <source>
        <dbReference type="ARBA" id="ARBA00022729"/>
    </source>
</evidence>
<evidence type="ECO:0000313" key="8">
    <source>
        <dbReference type="Proteomes" id="UP000193900"/>
    </source>
</evidence>
<evidence type="ECO:0000256" key="3">
    <source>
        <dbReference type="ARBA" id="ARBA00023157"/>
    </source>
</evidence>
<evidence type="ECO:0000256" key="2">
    <source>
        <dbReference type="ARBA" id="ARBA00023002"/>
    </source>
</evidence>
<dbReference type="Pfam" id="PF01323">
    <property type="entry name" value="DSBA"/>
    <property type="match status" value="1"/>
</dbReference>
<evidence type="ECO:0000259" key="6">
    <source>
        <dbReference type="PROSITE" id="PS51352"/>
    </source>
</evidence>
<protein>
    <submittedName>
        <fullName evidence="7">Disulfide bond formation protein D</fullName>
    </submittedName>
</protein>
<dbReference type="RefSeq" id="WP_085877251.1">
    <property type="nucleotide sequence ID" value="NZ_FWFZ01000001.1"/>
</dbReference>
<dbReference type="InterPro" id="IPR041205">
    <property type="entry name" value="ScsC_N"/>
</dbReference>
<name>A0A1Y5RHM1_9RHOB</name>
<evidence type="ECO:0000313" key="7">
    <source>
        <dbReference type="EMBL" id="SLN17675.1"/>
    </source>
</evidence>
<evidence type="ECO:0000256" key="5">
    <source>
        <dbReference type="SAM" id="SignalP"/>
    </source>
</evidence>
<keyword evidence="4" id="KW-0676">Redox-active center</keyword>
<dbReference type="Pfam" id="PF18312">
    <property type="entry name" value="ScsC_N"/>
    <property type="match status" value="1"/>
</dbReference>
<keyword evidence="3" id="KW-1015">Disulfide bond</keyword>
<dbReference type="CDD" id="cd03023">
    <property type="entry name" value="DsbA_Com1_like"/>
    <property type="match status" value="1"/>
</dbReference>
<feature type="chain" id="PRO_5013051448" evidence="5">
    <location>
        <begin position="19"/>
        <end position="250"/>
    </location>
</feature>
<keyword evidence="8" id="KW-1185">Reference proteome</keyword>
<keyword evidence="1 5" id="KW-0732">Signal</keyword>
<dbReference type="Gene3D" id="3.40.30.10">
    <property type="entry name" value="Glutaredoxin"/>
    <property type="match status" value="1"/>
</dbReference>
<evidence type="ECO:0000256" key="4">
    <source>
        <dbReference type="ARBA" id="ARBA00023284"/>
    </source>
</evidence>
<dbReference type="EMBL" id="FWFZ01000001">
    <property type="protein sequence ID" value="SLN17675.1"/>
    <property type="molecule type" value="Genomic_DNA"/>
</dbReference>
<dbReference type="InterPro" id="IPR013766">
    <property type="entry name" value="Thioredoxin_domain"/>
</dbReference>
<proteinExistence type="predicted"/>
<dbReference type="PANTHER" id="PTHR13887">
    <property type="entry name" value="GLUTATHIONE S-TRANSFERASE KAPPA"/>
    <property type="match status" value="1"/>
</dbReference>
<accession>A0A1Y5RHM1</accession>
<dbReference type="InterPro" id="IPR036249">
    <property type="entry name" value="Thioredoxin-like_sf"/>
</dbReference>
<dbReference type="SUPFAM" id="SSF52833">
    <property type="entry name" value="Thioredoxin-like"/>
    <property type="match status" value="1"/>
</dbReference>
<dbReference type="InterPro" id="IPR001853">
    <property type="entry name" value="DSBA-like_thioredoxin_dom"/>
</dbReference>
<dbReference type="Proteomes" id="UP000193900">
    <property type="component" value="Unassembled WGS sequence"/>
</dbReference>
<gene>
    <name evidence="7" type="primary">bdbD_1</name>
    <name evidence="7" type="ORF">ROA7023_00335</name>
</gene>
<dbReference type="PANTHER" id="PTHR13887:SF14">
    <property type="entry name" value="DISULFIDE BOND FORMATION PROTEIN D"/>
    <property type="match status" value="1"/>
</dbReference>
<dbReference type="GO" id="GO:0016491">
    <property type="term" value="F:oxidoreductase activity"/>
    <property type="evidence" value="ECO:0007669"/>
    <property type="project" value="UniProtKB-KW"/>
</dbReference>
<organism evidence="7 8">
    <name type="scientific">Roseisalinus antarcticus</name>
    <dbReference type="NCBI Taxonomy" id="254357"/>
    <lineage>
        <taxon>Bacteria</taxon>
        <taxon>Pseudomonadati</taxon>
        <taxon>Pseudomonadota</taxon>
        <taxon>Alphaproteobacteria</taxon>
        <taxon>Rhodobacterales</taxon>
        <taxon>Roseobacteraceae</taxon>
        <taxon>Roseisalinus</taxon>
    </lineage>
</organism>
<sequence>MKSTLSALALAVSLAAPAAALDLEAMTDTERALFRQEVRAYLLDNPEVLMEAIGVLEQREAAQQADADRQLAASYREALVNDGHSWVGGNPDGDVTMVEFMDYRCGYCRRAAPEVDELVAADGNIRLIIKEFPILGEGSMLSSQFAIAALQLHGDDVYKDVHDALLALRGDATEESLAQLADVMGLDADEIFERMGSDEVARIIAENRALAQQLQISGTPTFVLDDQMLRGYLPLAQMAQMVDAVRAEDS</sequence>
<dbReference type="PROSITE" id="PS51352">
    <property type="entry name" value="THIOREDOXIN_2"/>
    <property type="match status" value="1"/>
</dbReference>
<dbReference type="OrthoDB" id="9780147at2"/>
<keyword evidence="2" id="KW-0560">Oxidoreductase</keyword>
<reference evidence="7 8" key="1">
    <citation type="submission" date="2017-03" db="EMBL/GenBank/DDBJ databases">
        <authorList>
            <person name="Afonso C.L."/>
            <person name="Miller P.J."/>
            <person name="Scott M.A."/>
            <person name="Spackman E."/>
            <person name="Goraichik I."/>
            <person name="Dimitrov K.M."/>
            <person name="Suarez D.L."/>
            <person name="Swayne D.E."/>
        </authorList>
    </citation>
    <scope>NUCLEOTIDE SEQUENCE [LARGE SCALE GENOMIC DNA]</scope>
    <source>
        <strain evidence="7 8">CECT 7023</strain>
    </source>
</reference>
<feature type="domain" description="Thioredoxin" evidence="6">
    <location>
        <begin position="10"/>
        <end position="247"/>
    </location>
</feature>
<dbReference type="AlphaFoldDB" id="A0A1Y5RHM1"/>
<feature type="signal peptide" evidence="5">
    <location>
        <begin position="1"/>
        <end position="18"/>
    </location>
</feature>